<dbReference type="Proteomes" id="UP000887013">
    <property type="component" value="Unassembled WGS sequence"/>
</dbReference>
<proteinExistence type="predicted"/>
<evidence type="ECO:0000313" key="2">
    <source>
        <dbReference type="Proteomes" id="UP000887013"/>
    </source>
</evidence>
<gene>
    <name evidence="1" type="ORF">NPIL_608381</name>
</gene>
<evidence type="ECO:0000313" key="1">
    <source>
        <dbReference type="EMBL" id="GFT80630.1"/>
    </source>
</evidence>
<name>A0A8X6PTL3_NEPPI</name>
<reference evidence="1" key="1">
    <citation type="submission" date="2020-08" db="EMBL/GenBank/DDBJ databases">
        <title>Multicomponent nature underlies the extraordinary mechanical properties of spider dragline silk.</title>
        <authorList>
            <person name="Kono N."/>
            <person name="Nakamura H."/>
            <person name="Mori M."/>
            <person name="Yoshida Y."/>
            <person name="Ohtoshi R."/>
            <person name="Malay A.D."/>
            <person name="Moran D.A.P."/>
            <person name="Tomita M."/>
            <person name="Numata K."/>
            <person name="Arakawa K."/>
        </authorList>
    </citation>
    <scope>NUCLEOTIDE SEQUENCE</scope>
</reference>
<keyword evidence="2" id="KW-1185">Reference proteome</keyword>
<comment type="caution">
    <text evidence="1">The sequence shown here is derived from an EMBL/GenBank/DDBJ whole genome shotgun (WGS) entry which is preliminary data.</text>
</comment>
<dbReference type="AlphaFoldDB" id="A0A8X6PTL3"/>
<protein>
    <submittedName>
        <fullName evidence="1">Uncharacterized protein</fullName>
    </submittedName>
</protein>
<organism evidence="1 2">
    <name type="scientific">Nephila pilipes</name>
    <name type="common">Giant wood spider</name>
    <name type="synonym">Nephila maculata</name>
    <dbReference type="NCBI Taxonomy" id="299642"/>
    <lineage>
        <taxon>Eukaryota</taxon>
        <taxon>Metazoa</taxon>
        <taxon>Ecdysozoa</taxon>
        <taxon>Arthropoda</taxon>
        <taxon>Chelicerata</taxon>
        <taxon>Arachnida</taxon>
        <taxon>Araneae</taxon>
        <taxon>Araneomorphae</taxon>
        <taxon>Entelegynae</taxon>
        <taxon>Araneoidea</taxon>
        <taxon>Nephilidae</taxon>
        <taxon>Nephila</taxon>
    </lineage>
</organism>
<sequence>MLVEVKTLKSYEVIHSHEDLGVSERKSKEDQDKKYRYKSDKSVQFCKQGRAALCSPRTDSTIWCEVSAHQILDAIFEFKFLREAG</sequence>
<accession>A0A8X6PTL3</accession>
<dbReference type="EMBL" id="BMAW01071967">
    <property type="protein sequence ID" value="GFT80630.1"/>
    <property type="molecule type" value="Genomic_DNA"/>
</dbReference>